<evidence type="ECO:0000256" key="3">
    <source>
        <dbReference type="ARBA" id="ARBA00022695"/>
    </source>
</evidence>
<dbReference type="GO" id="GO:0003968">
    <property type="term" value="F:RNA-directed RNA polymerase activity"/>
    <property type="evidence" value="ECO:0007669"/>
    <property type="project" value="UniProtKB-KW"/>
</dbReference>
<evidence type="ECO:0000256" key="2">
    <source>
        <dbReference type="ARBA" id="ARBA00022679"/>
    </source>
</evidence>
<proteinExistence type="predicted"/>
<feature type="non-terminal residue" evidence="4">
    <location>
        <position position="174"/>
    </location>
</feature>
<reference evidence="4" key="1">
    <citation type="journal article" date="2015" name="Nat. Commun.">
        <title>Non-random patterns in viral diversity.</title>
        <authorList>
            <person name="Anthony S.J."/>
            <person name="Islam A."/>
            <person name="Johnson C."/>
            <person name="Navarrete-Macias I."/>
            <person name="Liang E."/>
            <person name="Jain K."/>
            <person name="Hitchens P.L."/>
            <person name="Che X."/>
            <person name="Soloyvov A."/>
            <person name="Hicks A.L."/>
            <person name="Ojeda-Flores R."/>
            <person name="Zambrana-Torrelio C."/>
            <person name="Ulrich W."/>
            <person name="Rostal M.K."/>
            <person name="Petrosov A."/>
            <person name="Garcia J."/>
            <person name="Haider N."/>
            <person name="Wolfe N."/>
            <person name="Goldstein T."/>
            <person name="Morse S.S."/>
            <person name="Rahman M."/>
            <person name="Epstein J.H."/>
            <person name="Mazet J.K."/>
            <person name="Daszak P."/>
            <person name="Lipkin W.I."/>
        </authorList>
    </citation>
    <scope>NUCLEOTIDE SEQUENCE</scope>
    <source>
        <strain evidence="4">PREDICT_PbV-117/PGB-745</strain>
    </source>
</reference>
<dbReference type="EMBL" id="KT335252">
    <property type="protein sequence ID" value="ALA11624.1"/>
    <property type="molecule type" value="Genomic_RNA"/>
</dbReference>
<reference evidence="4" key="2">
    <citation type="submission" date="2015-07" db="EMBL/GenBank/DDBJ databases">
        <authorList>
            <person name="Noorani M."/>
        </authorList>
    </citation>
    <scope>NUCLEOTIDE SEQUENCE</scope>
    <source>
        <strain evidence="4">PREDICT_PbV-117/PGB-745</strain>
    </source>
</reference>
<feature type="non-terminal residue" evidence="4">
    <location>
        <position position="1"/>
    </location>
</feature>
<accession>A0A0M3P7B9</accession>
<protein>
    <submittedName>
        <fullName evidence="4">RNA-dependent RNA polymerase</fullName>
    </submittedName>
</protein>
<keyword evidence="2" id="KW-0808">Transferase</keyword>
<dbReference type="InterPro" id="IPR043502">
    <property type="entry name" value="DNA/RNA_pol_sf"/>
</dbReference>
<evidence type="ECO:0000256" key="1">
    <source>
        <dbReference type="ARBA" id="ARBA00022484"/>
    </source>
</evidence>
<evidence type="ECO:0000313" key="4">
    <source>
        <dbReference type="EMBL" id="ALA11624.1"/>
    </source>
</evidence>
<keyword evidence="1 4" id="KW-0696">RNA-directed RNA polymerase</keyword>
<sequence>MDAHMRPAQIELVFHVVKWLFQDQYWDELHKSLRHINEIDLLVGRDQLLTGLHGLASGSSWTQLSETVLQLLMAYVNETEGQGIGDDFYWITNLTADALVDRLAEFGLPANPAKQSVSKDSLTFLQRYFHQGFASREDARVIGAYYPTIRALGSMLYPEKFHDPKKGWNSDMFC</sequence>
<keyword evidence="3" id="KW-0548">Nucleotidyltransferase</keyword>
<name>A0A0M3P7B9_9VIRU</name>
<dbReference type="SUPFAM" id="SSF56672">
    <property type="entry name" value="DNA/RNA polymerases"/>
    <property type="match status" value="1"/>
</dbReference>
<organism evidence="4">
    <name type="scientific">Picobirnavirus PREDICT_PbV-117</name>
    <dbReference type="NCBI Taxonomy" id="1690705"/>
    <lineage>
        <taxon>Viruses</taxon>
        <taxon>Riboviria</taxon>
        <taxon>Orthornavirae</taxon>
        <taxon>Pisuviricota</taxon>
        <taxon>Duplopiviricetes</taxon>
        <taxon>Durnavirales</taxon>
        <taxon>Picobirnaviridae</taxon>
    </lineage>
</organism>